<dbReference type="PANTHER" id="PTHR23028:SF134">
    <property type="entry name" value="PUTATIVE (AFU_ORTHOLOGUE AFUA_4G08520)-RELATED"/>
    <property type="match status" value="1"/>
</dbReference>
<dbReference type="AlphaFoldDB" id="A0A1W6CWJ0"/>
<dbReference type="EMBL" id="CP020612">
    <property type="protein sequence ID" value="ARJ69224.1"/>
    <property type="molecule type" value="Genomic_DNA"/>
</dbReference>
<evidence type="ECO:0000313" key="5">
    <source>
        <dbReference type="Proteomes" id="UP000193017"/>
    </source>
</evidence>
<keyword evidence="2" id="KW-0812">Transmembrane</keyword>
<accession>A0A1W6CWJ0</accession>
<dbReference type="STRING" id="1945662.B0A89_05895"/>
<feature type="transmembrane region" description="Helical" evidence="2">
    <location>
        <begin position="51"/>
        <end position="72"/>
    </location>
</feature>
<sequence length="398" mass="44114">MRDNASGIIFFMEKNRTDHLKALDGARGVAALLIVFYHIGGVVGGGEWFSGAFLAVDFFFLLSGFVVARSYEQRLRQGSMSLRSFIWTRIIRLYPLYIAASMVGFAYFCIKLSMKMPDAPTVRQLIDEITYSLALIPHPAAVPWGFTEFPFAPTAWSLSFEFWFGILYALLLPRLSTRALTMVAIAGLCVLIKEAYSHGSLDMGFNRATALGGAARFWFSFTLGVIMNRMNYRIRPMSSRALWIGLPVFSFAILPHNSVTAGFFWIIVVFPLALGAGASIKSRGRVELALDHLGRLSYAIYIFHGSMILFAGAFIKRLFAGPLDDHRGKMAVITVAATLAVSAIATYLYDEPLRRRLKRGLRRNSPLIQVNSALSTAHSATGLPTAPDRPAAPRRSRH</sequence>
<feature type="transmembrane region" description="Helical" evidence="2">
    <location>
        <begin position="208"/>
        <end position="227"/>
    </location>
</feature>
<dbReference type="KEGG" id="pcon:B0A89_05895"/>
<dbReference type="Pfam" id="PF01757">
    <property type="entry name" value="Acyl_transf_3"/>
    <property type="match status" value="1"/>
</dbReference>
<feature type="transmembrane region" description="Helical" evidence="2">
    <location>
        <begin position="331"/>
        <end position="349"/>
    </location>
</feature>
<feature type="transmembrane region" description="Helical" evidence="2">
    <location>
        <begin position="93"/>
        <end position="114"/>
    </location>
</feature>
<dbReference type="PANTHER" id="PTHR23028">
    <property type="entry name" value="ACETYLTRANSFERASE"/>
    <property type="match status" value="1"/>
</dbReference>
<feature type="transmembrane region" description="Helical" evidence="2">
    <location>
        <begin position="239"/>
        <end position="256"/>
    </location>
</feature>
<feature type="region of interest" description="Disordered" evidence="1">
    <location>
        <begin position="378"/>
        <end position="398"/>
    </location>
</feature>
<feature type="transmembrane region" description="Helical" evidence="2">
    <location>
        <begin position="179"/>
        <end position="196"/>
    </location>
</feature>
<dbReference type="InterPro" id="IPR050879">
    <property type="entry name" value="Acyltransferase_3"/>
</dbReference>
<feature type="transmembrane region" description="Helical" evidence="2">
    <location>
        <begin position="262"/>
        <end position="280"/>
    </location>
</feature>
<evidence type="ECO:0000256" key="1">
    <source>
        <dbReference type="SAM" id="MobiDB-lite"/>
    </source>
</evidence>
<evidence type="ECO:0000313" key="4">
    <source>
        <dbReference type="EMBL" id="ARJ69224.1"/>
    </source>
</evidence>
<reference evidence="4 5" key="1">
    <citation type="submission" date="2017-03" db="EMBL/GenBank/DDBJ databases">
        <title>Genome sequence of Paracoccus contaminans isolated from a water microcosm.</title>
        <authorList>
            <person name="Aurass P."/>
            <person name="Karste S."/>
            <person name="Trost E."/>
            <person name="Glaeser S.P."/>
            <person name="Kaempfer P."/>
            <person name="Flieger A."/>
        </authorList>
    </citation>
    <scope>NUCLEOTIDE SEQUENCE [LARGE SCALE GENOMIC DNA]</scope>
    <source>
        <strain evidence="5">RKI 16-01929T\LMG 29738T\CCM 8701T\CIP 111112T</strain>
    </source>
</reference>
<feature type="transmembrane region" description="Helical" evidence="2">
    <location>
        <begin position="154"/>
        <end position="172"/>
    </location>
</feature>
<name>A0A1W6CWJ0_9RHOB</name>
<feature type="domain" description="Acyltransferase 3" evidence="3">
    <location>
        <begin position="21"/>
        <end position="345"/>
    </location>
</feature>
<organism evidence="4 5">
    <name type="scientific">Paracoccus contaminans</name>
    <dbReference type="NCBI Taxonomy" id="1945662"/>
    <lineage>
        <taxon>Bacteria</taxon>
        <taxon>Pseudomonadati</taxon>
        <taxon>Pseudomonadota</taxon>
        <taxon>Alphaproteobacteria</taxon>
        <taxon>Rhodobacterales</taxon>
        <taxon>Paracoccaceae</taxon>
        <taxon>Paracoccus</taxon>
    </lineage>
</organism>
<gene>
    <name evidence="4" type="ORF">B0A89_05895</name>
</gene>
<keyword evidence="2" id="KW-1133">Transmembrane helix</keyword>
<feature type="transmembrane region" description="Helical" evidence="2">
    <location>
        <begin position="20"/>
        <end position="39"/>
    </location>
</feature>
<dbReference type="GO" id="GO:0016747">
    <property type="term" value="F:acyltransferase activity, transferring groups other than amino-acyl groups"/>
    <property type="evidence" value="ECO:0007669"/>
    <property type="project" value="InterPro"/>
</dbReference>
<feature type="transmembrane region" description="Helical" evidence="2">
    <location>
        <begin position="300"/>
        <end position="319"/>
    </location>
</feature>
<dbReference type="InterPro" id="IPR002656">
    <property type="entry name" value="Acyl_transf_3_dom"/>
</dbReference>
<proteinExistence type="predicted"/>
<protein>
    <recommendedName>
        <fullName evidence="3">Acyltransferase 3 domain-containing protein</fullName>
    </recommendedName>
</protein>
<keyword evidence="5" id="KW-1185">Reference proteome</keyword>
<evidence type="ECO:0000256" key="2">
    <source>
        <dbReference type="SAM" id="Phobius"/>
    </source>
</evidence>
<evidence type="ECO:0000259" key="3">
    <source>
        <dbReference type="Pfam" id="PF01757"/>
    </source>
</evidence>
<dbReference type="Proteomes" id="UP000193017">
    <property type="component" value="Chromosome"/>
</dbReference>
<keyword evidence="2" id="KW-0472">Membrane</keyword>